<accession>A0A1M6LGQ6</accession>
<reference evidence="1 2" key="1">
    <citation type="submission" date="2016-11" db="EMBL/GenBank/DDBJ databases">
        <authorList>
            <person name="Jaros S."/>
            <person name="Januszkiewicz K."/>
            <person name="Wedrychowicz H."/>
        </authorList>
    </citation>
    <scope>NUCLEOTIDE SEQUENCE [LARGE SCALE GENOMIC DNA]</scope>
    <source>
        <strain evidence="1 2">DSM 3090</strain>
    </source>
</reference>
<name>A0A1M6LGQ6_9CLOT</name>
<keyword evidence="2" id="KW-1185">Reference proteome</keyword>
<gene>
    <name evidence="1" type="ORF">SAMN02745248_00750</name>
</gene>
<dbReference type="AlphaFoldDB" id="A0A1M6LGQ6"/>
<evidence type="ECO:0000313" key="1">
    <source>
        <dbReference type="EMBL" id="SHJ70298.1"/>
    </source>
</evidence>
<dbReference type="Proteomes" id="UP000183952">
    <property type="component" value="Unassembled WGS sequence"/>
</dbReference>
<protein>
    <submittedName>
        <fullName evidence="1">Uncharacterized protein</fullName>
    </submittedName>
</protein>
<organism evidence="1 2">
    <name type="scientific">Hathewaya proteolytica DSM 3090</name>
    <dbReference type="NCBI Taxonomy" id="1121331"/>
    <lineage>
        <taxon>Bacteria</taxon>
        <taxon>Bacillati</taxon>
        <taxon>Bacillota</taxon>
        <taxon>Clostridia</taxon>
        <taxon>Eubacteriales</taxon>
        <taxon>Clostridiaceae</taxon>
        <taxon>Hathewaya</taxon>
    </lineage>
</organism>
<dbReference type="EMBL" id="FRAD01000005">
    <property type="protein sequence ID" value="SHJ70298.1"/>
    <property type="molecule type" value="Genomic_DNA"/>
</dbReference>
<proteinExistence type="predicted"/>
<evidence type="ECO:0000313" key="2">
    <source>
        <dbReference type="Proteomes" id="UP000183952"/>
    </source>
</evidence>
<sequence>MCPFLTTKRDKVFCFKECCFFKEDGDCIFMQLETKKDYDEEEDILYVESEEENKFGDFLEEYIHI</sequence>